<reference evidence="2" key="1">
    <citation type="submission" date="2012-02" db="EMBL/GenBank/DDBJ databases">
        <title>The complete genome of Frateuria aurantia DSM 6220.</title>
        <authorList>
            <consortium name="US DOE Joint Genome Institute (JGI-PGF)"/>
            <person name="Lucas S."/>
            <person name="Copeland A."/>
            <person name="Lapidus A."/>
            <person name="Glavina del Rio T."/>
            <person name="Dalin E."/>
            <person name="Tice H."/>
            <person name="Bruce D."/>
            <person name="Goodwin L."/>
            <person name="Pitluck S."/>
            <person name="Peters L."/>
            <person name="Ovchinnikova G."/>
            <person name="Teshima H."/>
            <person name="Kyrpides N."/>
            <person name="Mavromatis K."/>
            <person name="Ivanova N."/>
            <person name="Brettin T."/>
            <person name="Detter J.C."/>
            <person name="Han C."/>
            <person name="Larimer F."/>
            <person name="Land M."/>
            <person name="Hauser L."/>
            <person name="Markowitz V."/>
            <person name="Cheng J.-F."/>
            <person name="Hugenholtz P."/>
            <person name="Woyke T."/>
            <person name="Wu D."/>
            <person name="Brambilla E."/>
            <person name="Klenk H.-P."/>
            <person name="Eisen J.A."/>
        </authorList>
    </citation>
    <scope>NUCLEOTIDE SEQUENCE</scope>
    <source>
        <strain evidence="2">DSM 6220</strain>
    </source>
</reference>
<dbReference type="Proteomes" id="UP000005234">
    <property type="component" value="Chromosome"/>
</dbReference>
<dbReference type="SUPFAM" id="SSF56024">
    <property type="entry name" value="Phospholipase D/nuclease"/>
    <property type="match status" value="2"/>
</dbReference>
<dbReference type="PANTHER" id="PTHR21248:SF12">
    <property type="entry name" value="CARDIOLIPIN SYNTHASE C"/>
    <property type="match status" value="1"/>
</dbReference>
<protein>
    <submittedName>
        <fullName evidence="2">Phosphatidylserine/phosphatidylglycerophosphate/ cardiolipin synthase</fullName>
    </submittedName>
</protein>
<proteinExistence type="predicted"/>
<dbReference type="Pfam" id="PF13091">
    <property type="entry name" value="PLDc_2"/>
    <property type="match status" value="2"/>
</dbReference>
<dbReference type="SMART" id="SM00155">
    <property type="entry name" value="PLDc"/>
    <property type="match status" value="2"/>
</dbReference>
<dbReference type="PROSITE" id="PS50035">
    <property type="entry name" value="PLD"/>
    <property type="match status" value="2"/>
</dbReference>
<dbReference type="CDD" id="cd09113">
    <property type="entry name" value="PLDc_ymdC_like_2"/>
    <property type="match status" value="1"/>
</dbReference>
<gene>
    <name evidence="2" type="ordered locus">Fraau_3253</name>
</gene>
<feature type="domain" description="PLD phosphodiesterase" evidence="1">
    <location>
        <begin position="502"/>
        <end position="529"/>
    </location>
</feature>
<dbReference type="EMBL" id="CP003350">
    <property type="protein sequence ID" value="AFC87576.1"/>
    <property type="molecule type" value="Genomic_DNA"/>
</dbReference>
<dbReference type="InterPro" id="IPR025202">
    <property type="entry name" value="PLD-like_dom"/>
</dbReference>
<dbReference type="STRING" id="767434.Fraau_3253"/>
<name>H8L268_FRAAD</name>
<dbReference type="PANTHER" id="PTHR21248">
    <property type="entry name" value="CARDIOLIPIN SYNTHASE"/>
    <property type="match status" value="1"/>
</dbReference>
<evidence type="ECO:0000259" key="1">
    <source>
        <dbReference type="PROSITE" id="PS50035"/>
    </source>
</evidence>
<dbReference type="Gene3D" id="3.30.870.10">
    <property type="entry name" value="Endonuclease Chain A"/>
    <property type="match status" value="2"/>
</dbReference>
<evidence type="ECO:0000313" key="2">
    <source>
        <dbReference type="EMBL" id="AFC87576.1"/>
    </source>
</evidence>
<feature type="domain" description="PLD phosphodiesterase" evidence="1">
    <location>
        <begin position="211"/>
        <end position="238"/>
    </location>
</feature>
<evidence type="ECO:0000313" key="3">
    <source>
        <dbReference type="Proteomes" id="UP000005234"/>
    </source>
</evidence>
<organism evidence="2 3">
    <name type="scientific">Frateuria aurantia (strain ATCC 33424 / DSM 6220 / KCTC 2777 / LMG 1558 / NBRC 3245 / NCIMB 13370)</name>
    <name type="common">Acetobacter aurantius</name>
    <dbReference type="NCBI Taxonomy" id="767434"/>
    <lineage>
        <taxon>Bacteria</taxon>
        <taxon>Pseudomonadati</taxon>
        <taxon>Pseudomonadota</taxon>
        <taxon>Gammaproteobacteria</taxon>
        <taxon>Lysobacterales</taxon>
        <taxon>Rhodanobacteraceae</taxon>
        <taxon>Frateuria</taxon>
    </lineage>
</organism>
<keyword evidence="3" id="KW-1185">Reference proteome</keyword>
<dbReference type="GO" id="GO:0030572">
    <property type="term" value="F:phosphatidyltransferase activity"/>
    <property type="evidence" value="ECO:0007669"/>
    <property type="project" value="UniProtKB-ARBA"/>
</dbReference>
<dbReference type="HOGENOM" id="CLU_026287_0_0_6"/>
<dbReference type="InterPro" id="IPR001736">
    <property type="entry name" value="PLipase_D/transphosphatidylase"/>
</dbReference>
<dbReference type="eggNOG" id="COG1502">
    <property type="taxonomic scope" value="Bacteria"/>
</dbReference>
<sequence>MTPAGPGAGPYLSRTAVPVPASVRAFRRGPGLWLLLLLVLLLQGCALSPAKVEQARRQLLPYPATTPPCLQADHCASPSPLLSLARQAALRSTAEAPVNAVTLLDHGDEALAARLNLIRGAHASIDVQTFIWSEDDVGKLMLDALIQAARRGVQVRILADQMFSFNDPQLLDRLARTDPHLQIRLYNPTFHKARTSPLEFAAAIGCCFVRFNQRMHNKVMIVDRVAGITGGRNYEDRYFDLDPAFDYVDRDVLVGGPAAQAMSDSFEQFWQHPRSVPSIALRDVNALIRHDQAPFPSWQPPVYRQPQAIARIRLESADPAWLRTRLIAPSLLTGKVSFLSDLPAKTGHPGKRHALAFTRRIMQMIGQAHYEVIMQTPYLVVSRRSRKVFTHLHAQDDPPRVVISTNSLASTDAFAVYAASYKHRYRYLEKYGFEIYEMKPQHPVSGPDSMARDLGLLTAPPLAGTSRRSKPRTGSEHAGLLGLYRHHLEVPLRSHPDSAEAQRFGLHAKSLVIDDHLVMIGSHNLDPRSDHYNTEAGVIIDDPRLADAVRGSILAETRPDNAWVLAPRQWPTPVLGALNRRLTITSESLPVMDVWPYRYATDYQLKPGCGPLRPDSPHFHDCYVPVGDFPDVAFSAKLILTRLITALAAELNGVL</sequence>
<dbReference type="CDD" id="cd09111">
    <property type="entry name" value="PLDc_ymdC_like_1"/>
    <property type="match status" value="1"/>
</dbReference>
<dbReference type="GO" id="GO:0032049">
    <property type="term" value="P:cardiolipin biosynthetic process"/>
    <property type="evidence" value="ECO:0007669"/>
    <property type="project" value="UniProtKB-ARBA"/>
</dbReference>
<dbReference type="AlphaFoldDB" id="H8L268"/>
<dbReference type="KEGG" id="fau:Fraau_3253"/>
<accession>H8L268</accession>